<gene>
    <name evidence="1" type="ORF">B5807_10384</name>
</gene>
<organism evidence="1 2">
    <name type="scientific">Epicoccum nigrum</name>
    <name type="common">Soil fungus</name>
    <name type="synonym">Epicoccum purpurascens</name>
    <dbReference type="NCBI Taxonomy" id="105696"/>
    <lineage>
        <taxon>Eukaryota</taxon>
        <taxon>Fungi</taxon>
        <taxon>Dikarya</taxon>
        <taxon>Ascomycota</taxon>
        <taxon>Pezizomycotina</taxon>
        <taxon>Dothideomycetes</taxon>
        <taxon>Pleosporomycetidae</taxon>
        <taxon>Pleosporales</taxon>
        <taxon>Pleosporineae</taxon>
        <taxon>Didymellaceae</taxon>
        <taxon>Epicoccum</taxon>
    </lineage>
</organism>
<evidence type="ECO:0000313" key="1">
    <source>
        <dbReference type="EMBL" id="OSS45517.1"/>
    </source>
</evidence>
<keyword evidence="2" id="KW-1185">Reference proteome</keyword>
<dbReference type="AlphaFoldDB" id="A0A1Y2LQP5"/>
<evidence type="ECO:0000313" key="2">
    <source>
        <dbReference type="Proteomes" id="UP000193240"/>
    </source>
</evidence>
<dbReference type="InParanoid" id="A0A1Y2LQP5"/>
<protein>
    <submittedName>
        <fullName evidence="1">Uncharacterized protein</fullName>
    </submittedName>
</protein>
<dbReference type="Proteomes" id="UP000193240">
    <property type="component" value="Unassembled WGS sequence"/>
</dbReference>
<sequence length="124" mass="14091">MESDTAIIWLRFQFREFLLKERAPPPPTLSPRERACLSALALHNSQPRFTRSRKVAMLRVLRLEPVHAPEKLLDQMYLTAGEPRRANPCVPCANDPYRTNPGSQPHRNVHIGKANDAATCHILC</sequence>
<reference evidence="1 2" key="1">
    <citation type="journal article" date="2017" name="Genome Announc.">
        <title>Genome sequence of the saprophytic ascomycete Epicoccum nigrum ICMP 19927 strain isolated from New Zealand.</title>
        <authorList>
            <person name="Fokin M."/>
            <person name="Fleetwood D."/>
            <person name="Weir B.S."/>
            <person name="Villas-Boas S.G."/>
        </authorList>
    </citation>
    <scope>NUCLEOTIDE SEQUENCE [LARGE SCALE GENOMIC DNA]</scope>
    <source>
        <strain evidence="1 2">ICMP 19927</strain>
    </source>
</reference>
<accession>A0A1Y2LQP5</accession>
<proteinExistence type="predicted"/>
<name>A0A1Y2LQP5_EPING</name>
<dbReference type="EMBL" id="KZ107854">
    <property type="protein sequence ID" value="OSS45517.1"/>
    <property type="molecule type" value="Genomic_DNA"/>
</dbReference>